<reference evidence="1" key="1">
    <citation type="submission" date="2021-01" db="UniProtKB">
        <authorList>
            <consortium name="EnsemblMetazoa"/>
        </authorList>
    </citation>
    <scope>IDENTIFICATION</scope>
</reference>
<keyword evidence="2" id="KW-1185">Reference proteome</keyword>
<dbReference type="AlphaFoldDB" id="A0A7M5V834"/>
<proteinExistence type="predicted"/>
<evidence type="ECO:0000313" key="2">
    <source>
        <dbReference type="Proteomes" id="UP000594262"/>
    </source>
</evidence>
<protein>
    <submittedName>
        <fullName evidence="1">Uncharacterized protein</fullName>
    </submittedName>
</protein>
<dbReference type="SUPFAM" id="SSF54236">
    <property type="entry name" value="Ubiquitin-like"/>
    <property type="match status" value="1"/>
</dbReference>
<sequence>KIKIKMKNHLTVNIGNNPPSIFYWCDADSYDNLKKCIEKRFEIPTSCQDIEYQGIILNTETFEELYQKRLQFDFELDVNITDSLIDPVLVRDRRNLALKKGSGIRNIKMIYLSSKSSAFQINYKDLDISTTVLDLKKIISAKKRVSTKRINFIYGKKLMILTDNQLLVDLFMDGSLEYTQFSFHVVVITVDDCIFDMFENDDENAYIKFSEIKISMQGIEAIRQIGYPIFDMGSFYPEDMKLWIKDLYQIPIEEQTIGYCDGPIFTDNEDLSRVWLDRSYRLENVELQLYVHYTDKTELKEIYGQNDTKMMEPSKIVSGNKKNIWYHYYRGNSGPSLNDFLHETFRIRNDLRRFLFFVNQNPVKHSQIDLFRCKEIKLAIQVDDDETDLLKHLEPLG</sequence>
<dbReference type="InterPro" id="IPR029071">
    <property type="entry name" value="Ubiquitin-like_domsf"/>
</dbReference>
<organism evidence="1 2">
    <name type="scientific">Clytia hemisphaerica</name>
    <dbReference type="NCBI Taxonomy" id="252671"/>
    <lineage>
        <taxon>Eukaryota</taxon>
        <taxon>Metazoa</taxon>
        <taxon>Cnidaria</taxon>
        <taxon>Hydrozoa</taxon>
        <taxon>Hydroidolina</taxon>
        <taxon>Leptothecata</taxon>
        <taxon>Obeliida</taxon>
        <taxon>Clytiidae</taxon>
        <taxon>Clytia</taxon>
    </lineage>
</organism>
<evidence type="ECO:0000313" key="1">
    <source>
        <dbReference type="EnsemblMetazoa" id="CLYHEMP009185.1"/>
    </source>
</evidence>
<dbReference type="EnsemblMetazoa" id="CLYHEMT009185.1">
    <property type="protein sequence ID" value="CLYHEMP009185.1"/>
    <property type="gene ID" value="CLYHEMG009185"/>
</dbReference>
<accession>A0A7M5V834</accession>
<name>A0A7M5V834_9CNID</name>
<dbReference type="Proteomes" id="UP000594262">
    <property type="component" value="Unplaced"/>
</dbReference>